<name>B6SPT7_MAIZE</name>
<protein>
    <submittedName>
        <fullName evidence="6">Uncharacterized protein</fullName>
    </submittedName>
</protein>
<evidence type="ECO:0000256" key="4">
    <source>
        <dbReference type="ARBA" id="ARBA00023136"/>
    </source>
</evidence>
<organism evidence="6">
    <name type="scientific">Zea mays</name>
    <name type="common">Maize</name>
    <dbReference type="NCBI Taxonomy" id="4577"/>
    <lineage>
        <taxon>Eukaryota</taxon>
        <taxon>Viridiplantae</taxon>
        <taxon>Streptophyta</taxon>
        <taxon>Embryophyta</taxon>
        <taxon>Tracheophyta</taxon>
        <taxon>Spermatophyta</taxon>
        <taxon>Magnoliopsida</taxon>
        <taxon>Liliopsida</taxon>
        <taxon>Poales</taxon>
        <taxon>Poaceae</taxon>
        <taxon>PACMAD clade</taxon>
        <taxon>Panicoideae</taxon>
        <taxon>Andropogonodae</taxon>
        <taxon>Andropogoneae</taxon>
        <taxon>Tripsacinae</taxon>
        <taxon>Zea</taxon>
    </lineage>
</organism>
<dbReference type="InterPro" id="IPR023271">
    <property type="entry name" value="Aquaporin-like"/>
</dbReference>
<accession>B6SPT7</accession>
<evidence type="ECO:0000256" key="5">
    <source>
        <dbReference type="SAM" id="Phobius"/>
    </source>
</evidence>
<comment type="subcellular location">
    <subcellularLocation>
        <location evidence="1">Membrane</location>
        <topology evidence="1">Multi-pass membrane protein</topology>
    </subcellularLocation>
</comment>
<feature type="transmembrane region" description="Helical" evidence="5">
    <location>
        <begin position="14"/>
        <end position="35"/>
    </location>
</feature>
<evidence type="ECO:0000256" key="2">
    <source>
        <dbReference type="ARBA" id="ARBA00022692"/>
    </source>
</evidence>
<keyword evidence="4 5" id="KW-0472">Membrane</keyword>
<evidence type="ECO:0000256" key="3">
    <source>
        <dbReference type="ARBA" id="ARBA00022989"/>
    </source>
</evidence>
<evidence type="ECO:0000313" key="6">
    <source>
        <dbReference type="EMBL" id="ACG26870.1"/>
    </source>
</evidence>
<evidence type="ECO:0000256" key="1">
    <source>
        <dbReference type="ARBA" id="ARBA00004141"/>
    </source>
</evidence>
<keyword evidence="3 5" id="KW-1133">Transmembrane helix</keyword>
<dbReference type="SUPFAM" id="SSF81338">
    <property type="entry name" value="Aquaporin-like"/>
    <property type="match status" value="1"/>
</dbReference>
<dbReference type="EMBL" id="EU954752">
    <property type="protein sequence ID" value="ACG26870.1"/>
    <property type="molecule type" value="mRNA"/>
</dbReference>
<dbReference type="AlphaFoldDB" id="B6SPT7"/>
<reference evidence="6" key="1">
    <citation type="journal article" date="2009" name="Plant Mol. Biol.">
        <title>Insights into corn genes derived from large-scale cDNA sequencing.</title>
        <authorList>
            <person name="Alexandrov N.N."/>
            <person name="Brover V.V."/>
            <person name="Freidin S."/>
            <person name="Troukhan M.E."/>
            <person name="Tatarinova T.V."/>
            <person name="Zhang H."/>
            <person name="Swaller T.J."/>
            <person name="Lu Y.P."/>
            <person name="Bouck J."/>
            <person name="Flavell R.B."/>
            <person name="Feldmann K.A."/>
        </authorList>
    </citation>
    <scope>NUCLEOTIDE SEQUENCE</scope>
</reference>
<keyword evidence="2 5" id="KW-0812">Transmembrane</keyword>
<dbReference type="GO" id="GO:0016020">
    <property type="term" value="C:membrane"/>
    <property type="evidence" value="ECO:0007669"/>
    <property type="project" value="UniProtKB-SubCell"/>
</dbReference>
<sequence>MPINRIALGSHQEVYWVGPLIGGGLAGVIYELLFISHTHEQLPSTDY</sequence>
<proteinExistence type="evidence at transcript level"/>
<dbReference type="Gene3D" id="1.20.1080.10">
    <property type="entry name" value="Glycerol uptake facilitator protein"/>
    <property type="match status" value="1"/>
</dbReference>